<proteinExistence type="predicted"/>
<evidence type="ECO:0000313" key="1">
    <source>
        <dbReference type="EMBL" id="QAX77653.1"/>
    </source>
</evidence>
<dbReference type="Proteomes" id="UP000288804">
    <property type="component" value="Chromosome"/>
</dbReference>
<dbReference type="InterPro" id="IPR009634">
    <property type="entry name" value="Put_exci"/>
</dbReference>
<evidence type="ECO:0000313" key="2">
    <source>
        <dbReference type="Proteomes" id="UP000288804"/>
    </source>
</evidence>
<dbReference type="EMBL" id="CP032487">
    <property type="protein sequence ID" value="QAX77653.1"/>
    <property type="molecule type" value="Genomic_DNA"/>
</dbReference>
<reference evidence="2" key="1">
    <citation type="submission" date="2018-09" db="EMBL/GenBank/DDBJ databases">
        <title>Yersinia hibernicus sp. nov.</title>
        <authorList>
            <person name="Nguyen S.V."/>
            <person name="Mundanda D.M."/>
            <person name="Anes J."/>
            <person name="Fanning S."/>
        </authorList>
    </citation>
    <scope>NUCLEOTIDE SEQUENCE [LARGE SCALE GENOMIC DNA]</scope>
    <source>
        <strain evidence="2">CFS1934</strain>
    </source>
</reference>
<name>A0ABX5QWI5_9GAMM</name>
<accession>A0ABX5QWI5</accession>
<dbReference type="RefSeq" id="WP_129195585.1">
    <property type="nucleotide sequence ID" value="NZ_CP032487.1"/>
</dbReference>
<dbReference type="Pfam" id="PF06806">
    <property type="entry name" value="DUF1233"/>
    <property type="match status" value="1"/>
</dbReference>
<organism evidence="1 2">
    <name type="scientific">Yersinia hibernica</name>
    <dbReference type="NCBI Taxonomy" id="2339259"/>
    <lineage>
        <taxon>Bacteria</taxon>
        <taxon>Pseudomonadati</taxon>
        <taxon>Pseudomonadota</taxon>
        <taxon>Gammaproteobacteria</taxon>
        <taxon>Enterobacterales</taxon>
        <taxon>Yersiniaceae</taxon>
        <taxon>Yersinia</taxon>
    </lineage>
</organism>
<dbReference type="InterPro" id="IPR038146">
    <property type="entry name" value="933W_put_Xis_sf"/>
</dbReference>
<gene>
    <name evidence="1" type="ORF">D5F51_03260</name>
</gene>
<keyword evidence="2" id="KW-1185">Reference proteome</keyword>
<dbReference type="Gene3D" id="1.10.1660.60">
    <property type="entry name" value="Putative excisionased domain DUF1233"/>
    <property type="match status" value="1"/>
</dbReference>
<protein>
    <submittedName>
        <fullName evidence="1">Excisionase</fullName>
    </submittedName>
</protein>
<sequence>MVDLTVVDLPSMIQLQANEWVTKAILSSITGFSFEKIRSYRQRGWRQGKEWLLVSPTGTPSKTSEALYNVTAINLWFANQATKQPAV</sequence>